<name>A0A061SEW7_9CHLO</name>
<reference evidence="1" key="1">
    <citation type="submission" date="2014-05" db="EMBL/GenBank/DDBJ databases">
        <title>The transcriptome of the halophilic microalga Tetraselmis sp. GSL018 isolated from the Great Salt Lake, Utah.</title>
        <authorList>
            <person name="Jinkerson R.E."/>
            <person name="D'Adamo S."/>
            <person name="Posewitz M.C."/>
        </authorList>
    </citation>
    <scope>NUCLEOTIDE SEQUENCE</scope>
    <source>
        <strain evidence="1">GSL018</strain>
    </source>
</reference>
<dbReference type="AlphaFoldDB" id="A0A061SEW7"/>
<accession>A0A061SEW7</accession>
<dbReference type="Gene3D" id="1.10.150.240">
    <property type="entry name" value="Putative phosphatase, domain 2"/>
    <property type="match status" value="1"/>
</dbReference>
<dbReference type="Gene3D" id="3.40.50.1000">
    <property type="entry name" value="HAD superfamily/HAD-like"/>
    <property type="match status" value="1"/>
</dbReference>
<dbReference type="InterPro" id="IPR036412">
    <property type="entry name" value="HAD-like_sf"/>
</dbReference>
<dbReference type="Pfam" id="PF00702">
    <property type="entry name" value="Hydrolase"/>
    <property type="match status" value="1"/>
</dbReference>
<dbReference type="PANTHER" id="PTHR18901:SF38">
    <property type="entry name" value="PSEUDOURIDINE-5'-PHOSPHATASE"/>
    <property type="match status" value="1"/>
</dbReference>
<dbReference type="FunFam" id="1.10.150.240:FF:000001">
    <property type="entry name" value="Haloacid dehalogenase-like hydrolase domain"/>
    <property type="match status" value="1"/>
</dbReference>
<dbReference type="GO" id="GO:0016791">
    <property type="term" value="F:phosphatase activity"/>
    <property type="evidence" value="ECO:0007669"/>
    <property type="project" value="TreeGrafter"/>
</dbReference>
<dbReference type="InterPro" id="IPR023214">
    <property type="entry name" value="HAD_sf"/>
</dbReference>
<dbReference type="SUPFAM" id="SSF56784">
    <property type="entry name" value="HAD-like"/>
    <property type="match status" value="1"/>
</dbReference>
<evidence type="ECO:0000313" key="1">
    <source>
        <dbReference type="EMBL" id="JAC81594.1"/>
    </source>
</evidence>
<proteinExistence type="predicted"/>
<dbReference type="EMBL" id="GBEZ01003553">
    <property type="protein sequence ID" value="JAC81594.1"/>
    <property type="molecule type" value="Transcribed_RNA"/>
</dbReference>
<organism evidence="1">
    <name type="scientific">Tetraselmis sp. GSL018</name>
    <dbReference type="NCBI Taxonomy" id="582737"/>
    <lineage>
        <taxon>Eukaryota</taxon>
        <taxon>Viridiplantae</taxon>
        <taxon>Chlorophyta</taxon>
        <taxon>core chlorophytes</taxon>
        <taxon>Chlorodendrophyceae</taxon>
        <taxon>Chlorodendrales</taxon>
        <taxon>Chlorodendraceae</taxon>
        <taxon>Tetraselmis</taxon>
    </lineage>
</organism>
<gene>
    <name evidence="1" type="primary">HDHD1</name>
    <name evidence="1" type="ORF">TSPGSL018_7562</name>
</gene>
<dbReference type="PANTHER" id="PTHR18901">
    <property type="entry name" value="2-DEOXYGLUCOSE-6-PHOSPHATE PHOSPHATASE 2"/>
    <property type="match status" value="1"/>
</dbReference>
<protein>
    <submittedName>
        <fullName evidence="1">Pseudouridine-5'-monophosphatase</fullName>
    </submittedName>
</protein>
<sequence length="129" mass="14582">MDGLLLETESFYTVVQQDIVGTYGKQFTWELKARMMGKKALEAAQILIDELELGDKLTAAEFLRMREERLDELFPTAELMPGAARLIKHLHSHGIPIAVATSSHKRHFDMKTSLHRDLSSLTTLSQGTR</sequence>
<dbReference type="InterPro" id="IPR023198">
    <property type="entry name" value="PGP-like_dom2"/>
</dbReference>